<dbReference type="EMBL" id="JBAKAX010000189">
    <property type="protein sequence ID" value="MEL0606546.1"/>
    <property type="molecule type" value="Genomic_DNA"/>
</dbReference>
<comment type="caution">
    <text evidence="1">The sequence shown here is derived from an EMBL/GenBank/DDBJ whole genome shotgun (WGS) entry which is preliminary data.</text>
</comment>
<evidence type="ECO:0000313" key="1">
    <source>
        <dbReference type="EMBL" id="MEL0606546.1"/>
    </source>
</evidence>
<gene>
    <name evidence="1" type="ORF">V6250_20620</name>
</gene>
<proteinExistence type="predicted"/>
<feature type="non-terminal residue" evidence="1">
    <location>
        <position position="74"/>
    </location>
</feature>
<evidence type="ECO:0000313" key="2">
    <source>
        <dbReference type="Proteomes" id="UP001374952"/>
    </source>
</evidence>
<name>A0ACC6R9S0_9GAMM</name>
<dbReference type="Proteomes" id="UP001374952">
    <property type="component" value="Unassembled WGS sequence"/>
</dbReference>
<reference evidence="1" key="1">
    <citation type="submission" date="2024-02" db="EMBL/GenBank/DDBJ databases">
        <title>Bacteria isolated from the canopy kelp, Nereocystis luetkeana.</title>
        <authorList>
            <person name="Pfister C.A."/>
            <person name="Younker I.T."/>
            <person name="Light S.H."/>
        </authorList>
    </citation>
    <scope>NUCLEOTIDE SEQUENCE</scope>
    <source>
        <strain evidence="1">TN.2.01</strain>
    </source>
</reference>
<protein>
    <submittedName>
        <fullName evidence="1">Uncharacterized protein</fullName>
    </submittedName>
</protein>
<feature type="non-terminal residue" evidence="1">
    <location>
        <position position="1"/>
    </location>
</feature>
<organism evidence="1 2">
    <name type="scientific">Pseudoalteromonas undina</name>
    <dbReference type="NCBI Taxonomy" id="43660"/>
    <lineage>
        <taxon>Bacteria</taxon>
        <taxon>Pseudomonadati</taxon>
        <taxon>Pseudomonadota</taxon>
        <taxon>Gammaproteobacteria</taxon>
        <taxon>Alteromonadales</taxon>
        <taxon>Pseudoalteromonadaceae</taxon>
        <taxon>Pseudoalteromonas</taxon>
    </lineage>
</organism>
<keyword evidence="2" id="KW-1185">Reference proteome</keyword>
<accession>A0ACC6R9S0</accession>
<sequence>KFEAQTLLHRHNHFVSQVIANLDALDETAWQQHKQALATHIAEKDKKLRLRSQRIWLAIGNKDINFHMQKRLLE</sequence>